<dbReference type="Gene3D" id="1.10.10.2030">
    <property type="entry name" value="DNA/RNA-binding protein Kin17, conserved domain"/>
    <property type="match status" value="1"/>
</dbReference>
<dbReference type="InterPro" id="IPR041995">
    <property type="entry name" value="KOW_KIN17"/>
</dbReference>
<dbReference type="Gene3D" id="2.30.30.30">
    <property type="match status" value="1"/>
</dbReference>
<dbReference type="Gene3D" id="2.30.30.140">
    <property type="match status" value="1"/>
</dbReference>
<protein>
    <recommendedName>
        <fullName evidence="6">DNA/RNA-binding protein Kin17 WH-like domain-containing protein</fullName>
    </recommendedName>
</protein>
<evidence type="ECO:0000313" key="8">
    <source>
        <dbReference type="Proteomes" id="UP000791440"/>
    </source>
</evidence>
<dbReference type="InterPro" id="IPR056767">
    <property type="entry name" value="C2H2-Znf_KIN17"/>
</dbReference>
<keyword evidence="8" id="KW-1185">Reference proteome</keyword>
<keyword evidence="2" id="KW-0479">Metal-binding</keyword>
<sequence>MGGKAEKGTPKYIANKIKAKGLQKLRWYCQMCQKQCRDENGFKCHTMSESHQRQLLLFADNASKYIDEFSKEFADGYLELLHRQFGTKRVNANKVYQDYIANRDHLHMNATQWETLTDFVKWLGKESKCVVDETEKGWFVTYIDRDPAAIAAQEAKTKKEKMDKDDQERMLEFIQKQVERGKKEGTRSEEPTYTEFKRESSQEKVTLSLNMKRKTDDKKPDLKDSALKSIKSKEEIASKKQKTEEVKSKKTALEEIIKMEERAKEKANRKDHWLTEGIIVKIVTKSLGDKFYKRKGVIEKVIEKYAAQVRLVDENVKLKLDQNHMETVIPSPGRLVRFVNGAYRGNTGVLKDIHTDDFCCDVEISEGVLRGRLVMGVQYEDISKLAS</sequence>
<evidence type="ECO:0000259" key="6">
    <source>
        <dbReference type="SMART" id="SM01253"/>
    </source>
</evidence>
<evidence type="ECO:0000256" key="1">
    <source>
        <dbReference type="ARBA" id="ARBA00008517"/>
    </source>
</evidence>
<name>A0A921ZLP4_MANSE</name>
<evidence type="ECO:0000256" key="4">
    <source>
        <dbReference type="ARBA" id="ARBA00022833"/>
    </source>
</evidence>
<dbReference type="PANTHER" id="PTHR12805:SF0">
    <property type="entry name" value="DNA_RNA-BINDING PROTEIN KIN17"/>
    <property type="match status" value="1"/>
</dbReference>
<dbReference type="PANTHER" id="PTHR12805">
    <property type="entry name" value="KIN17 KIN, ANTIGENIC DETERMINANT OF RECA PROTEIN HOMOLOG"/>
    <property type="match status" value="1"/>
</dbReference>
<feature type="region of interest" description="Disordered" evidence="5">
    <location>
        <begin position="178"/>
        <end position="225"/>
    </location>
</feature>
<dbReference type="GO" id="GO:0006974">
    <property type="term" value="P:DNA damage response"/>
    <property type="evidence" value="ECO:0007669"/>
    <property type="project" value="TreeGrafter"/>
</dbReference>
<dbReference type="GO" id="GO:0003690">
    <property type="term" value="F:double-stranded DNA binding"/>
    <property type="evidence" value="ECO:0007669"/>
    <property type="project" value="TreeGrafter"/>
</dbReference>
<evidence type="ECO:0000256" key="3">
    <source>
        <dbReference type="ARBA" id="ARBA00022771"/>
    </source>
</evidence>
<gene>
    <name evidence="7" type="ORF">O3G_MSEX011687</name>
</gene>
<dbReference type="SMART" id="SM01253">
    <property type="entry name" value="Kin17_mid"/>
    <property type="match status" value="1"/>
</dbReference>
<evidence type="ECO:0000256" key="2">
    <source>
        <dbReference type="ARBA" id="ARBA00022723"/>
    </source>
</evidence>
<dbReference type="InterPro" id="IPR041330">
    <property type="entry name" value="KN17_SH3"/>
</dbReference>
<feature type="compositionally biased region" description="Basic and acidic residues" evidence="5">
    <location>
        <begin position="178"/>
        <end position="202"/>
    </location>
</feature>
<dbReference type="Proteomes" id="UP000791440">
    <property type="component" value="Unassembled WGS sequence"/>
</dbReference>
<dbReference type="InterPro" id="IPR014722">
    <property type="entry name" value="Rib_uL2_dom2"/>
</dbReference>
<keyword evidence="4" id="KW-0862">Zinc</keyword>
<dbReference type="InterPro" id="IPR019447">
    <property type="entry name" value="DNA/RNA-bd_Kin17_WH-like_dom"/>
</dbReference>
<dbReference type="InterPro" id="IPR036236">
    <property type="entry name" value="Znf_C2H2_sf"/>
</dbReference>
<dbReference type="EMBL" id="JH668645">
    <property type="protein sequence ID" value="KAG6459974.1"/>
    <property type="molecule type" value="Genomic_DNA"/>
</dbReference>
<dbReference type="InterPro" id="IPR038254">
    <property type="entry name" value="KIN17_WH-like_sf"/>
</dbReference>
<reference evidence="7" key="1">
    <citation type="journal article" date="2016" name="Insect Biochem. Mol. Biol.">
        <title>Multifaceted biological insights from a draft genome sequence of the tobacco hornworm moth, Manduca sexta.</title>
        <authorList>
            <person name="Kanost M.R."/>
            <person name="Arrese E.L."/>
            <person name="Cao X."/>
            <person name="Chen Y.R."/>
            <person name="Chellapilla S."/>
            <person name="Goldsmith M.R."/>
            <person name="Grosse-Wilde E."/>
            <person name="Heckel D.G."/>
            <person name="Herndon N."/>
            <person name="Jiang H."/>
            <person name="Papanicolaou A."/>
            <person name="Qu J."/>
            <person name="Soulages J.L."/>
            <person name="Vogel H."/>
            <person name="Walters J."/>
            <person name="Waterhouse R.M."/>
            <person name="Ahn S.J."/>
            <person name="Almeida F.C."/>
            <person name="An C."/>
            <person name="Aqrawi P."/>
            <person name="Bretschneider A."/>
            <person name="Bryant W.B."/>
            <person name="Bucks S."/>
            <person name="Chao H."/>
            <person name="Chevignon G."/>
            <person name="Christen J.M."/>
            <person name="Clarke D.F."/>
            <person name="Dittmer N.T."/>
            <person name="Ferguson L.C.F."/>
            <person name="Garavelou S."/>
            <person name="Gordon K.H.J."/>
            <person name="Gunaratna R.T."/>
            <person name="Han Y."/>
            <person name="Hauser F."/>
            <person name="He Y."/>
            <person name="Heidel-Fischer H."/>
            <person name="Hirsh A."/>
            <person name="Hu Y."/>
            <person name="Jiang H."/>
            <person name="Kalra D."/>
            <person name="Klinner C."/>
            <person name="Konig C."/>
            <person name="Kovar C."/>
            <person name="Kroll A.R."/>
            <person name="Kuwar S.S."/>
            <person name="Lee S.L."/>
            <person name="Lehman R."/>
            <person name="Li K."/>
            <person name="Li Z."/>
            <person name="Liang H."/>
            <person name="Lovelace S."/>
            <person name="Lu Z."/>
            <person name="Mansfield J.H."/>
            <person name="McCulloch K.J."/>
            <person name="Mathew T."/>
            <person name="Morton B."/>
            <person name="Muzny D.M."/>
            <person name="Neunemann D."/>
            <person name="Ongeri F."/>
            <person name="Pauchet Y."/>
            <person name="Pu L.L."/>
            <person name="Pyrousis I."/>
            <person name="Rao X.J."/>
            <person name="Redding A."/>
            <person name="Roesel C."/>
            <person name="Sanchez-Gracia A."/>
            <person name="Schaack S."/>
            <person name="Shukla A."/>
            <person name="Tetreau G."/>
            <person name="Wang Y."/>
            <person name="Xiong G.H."/>
            <person name="Traut W."/>
            <person name="Walsh T.K."/>
            <person name="Worley K.C."/>
            <person name="Wu D."/>
            <person name="Wu W."/>
            <person name="Wu Y.Q."/>
            <person name="Zhang X."/>
            <person name="Zou Z."/>
            <person name="Zucker H."/>
            <person name="Briscoe A.D."/>
            <person name="Burmester T."/>
            <person name="Clem R.J."/>
            <person name="Feyereisen R."/>
            <person name="Grimmelikhuijzen C.J.P."/>
            <person name="Hamodrakas S.J."/>
            <person name="Hansson B.S."/>
            <person name="Huguet E."/>
            <person name="Jermiin L.S."/>
            <person name="Lan Q."/>
            <person name="Lehman H.K."/>
            <person name="Lorenzen M."/>
            <person name="Merzendorfer H."/>
            <person name="Michalopoulos I."/>
            <person name="Morton D.B."/>
            <person name="Muthukrishnan S."/>
            <person name="Oakeshott J.G."/>
            <person name="Palmer W."/>
            <person name="Park Y."/>
            <person name="Passarelli A.L."/>
            <person name="Rozas J."/>
            <person name="Schwartz L.M."/>
            <person name="Smith W."/>
            <person name="Southgate A."/>
            <person name="Vilcinskas A."/>
            <person name="Vogt R."/>
            <person name="Wang P."/>
            <person name="Werren J."/>
            <person name="Yu X.Q."/>
            <person name="Zhou J.J."/>
            <person name="Brown S.J."/>
            <person name="Scherer S.E."/>
            <person name="Richards S."/>
            <person name="Blissard G.W."/>
        </authorList>
    </citation>
    <scope>NUCLEOTIDE SEQUENCE</scope>
</reference>
<feature type="compositionally biased region" description="Basic and acidic residues" evidence="5">
    <location>
        <begin position="213"/>
        <end position="225"/>
    </location>
</feature>
<dbReference type="CDD" id="cd13155">
    <property type="entry name" value="KOW_KIN17"/>
    <property type="match status" value="1"/>
</dbReference>
<dbReference type="Pfam" id="PF18131">
    <property type="entry name" value="KN17_SH3"/>
    <property type="match status" value="1"/>
</dbReference>
<dbReference type="GO" id="GO:0005634">
    <property type="term" value="C:nucleus"/>
    <property type="evidence" value="ECO:0007669"/>
    <property type="project" value="TreeGrafter"/>
</dbReference>
<dbReference type="InterPro" id="IPR037321">
    <property type="entry name" value="KIN17-like"/>
</dbReference>
<dbReference type="OrthoDB" id="10266249at2759"/>
<evidence type="ECO:0000256" key="5">
    <source>
        <dbReference type="SAM" id="MobiDB-lite"/>
    </source>
</evidence>
<accession>A0A921ZLP4</accession>
<dbReference type="GO" id="GO:0008270">
    <property type="term" value="F:zinc ion binding"/>
    <property type="evidence" value="ECO:0007669"/>
    <property type="project" value="UniProtKB-KW"/>
</dbReference>
<keyword evidence="3" id="KW-0863">Zinc-finger</keyword>
<dbReference type="FunFam" id="1.10.10.2030:FF:000001">
    <property type="entry name" value="DNA/RNA-binding protein KIN17, putative"/>
    <property type="match status" value="1"/>
</dbReference>
<dbReference type="Pfam" id="PF25095">
    <property type="entry name" value="C2H2-zf_KIN17"/>
    <property type="match status" value="1"/>
</dbReference>
<reference evidence="7" key="2">
    <citation type="submission" date="2020-12" db="EMBL/GenBank/DDBJ databases">
        <authorList>
            <person name="Kanost M."/>
        </authorList>
    </citation>
    <scope>NUCLEOTIDE SEQUENCE</scope>
</reference>
<proteinExistence type="inferred from homology"/>
<feature type="domain" description="DNA/RNA-binding protein Kin17 WH-like" evidence="6">
    <location>
        <begin position="53"/>
        <end position="179"/>
    </location>
</feature>
<comment type="caution">
    <text evidence="7">The sequence shown here is derived from an EMBL/GenBank/DDBJ whole genome shotgun (WGS) entry which is preliminary data.</text>
</comment>
<dbReference type="Pfam" id="PF10357">
    <property type="entry name" value="WH_KIN17"/>
    <property type="match status" value="1"/>
</dbReference>
<dbReference type="Pfam" id="PF25092">
    <property type="entry name" value="SH3_KIN17_C"/>
    <property type="match status" value="1"/>
</dbReference>
<evidence type="ECO:0000313" key="7">
    <source>
        <dbReference type="EMBL" id="KAG6459974.1"/>
    </source>
</evidence>
<dbReference type="SUPFAM" id="SSF57667">
    <property type="entry name" value="beta-beta-alpha zinc fingers"/>
    <property type="match status" value="1"/>
</dbReference>
<comment type="similarity">
    <text evidence="1">Belongs to the KIN17 family.</text>
</comment>
<dbReference type="FunFam" id="2.30.30.30:FF:000021">
    <property type="entry name" value="DNA/RNA-binding protein KIN17, putative"/>
    <property type="match status" value="1"/>
</dbReference>
<organism evidence="7 8">
    <name type="scientific">Manduca sexta</name>
    <name type="common">Tobacco hawkmoth</name>
    <name type="synonym">Tobacco hornworm</name>
    <dbReference type="NCBI Taxonomy" id="7130"/>
    <lineage>
        <taxon>Eukaryota</taxon>
        <taxon>Metazoa</taxon>
        <taxon>Ecdysozoa</taxon>
        <taxon>Arthropoda</taxon>
        <taxon>Hexapoda</taxon>
        <taxon>Insecta</taxon>
        <taxon>Pterygota</taxon>
        <taxon>Neoptera</taxon>
        <taxon>Endopterygota</taxon>
        <taxon>Lepidoptera</taxon>
        <taxon>Glossata</taxon>
        <taxon>Ditrysia</taxon>
        <taxon>Bombycoidea</taxon>
        <taxon>Sphingidae</taxon>
        <taxon>Sphinginae</taxon>
        <taxon>Sphingini</taxon>
        <taxon>Manduca</taxon>
    </lineage>
</organism>
<dbReference type="GO" id="GO:0006260">
    <property type="term" value="P:DNA replication"/>
    <property type="evidence" value="ECO:0007669"/>
    <property type="project" value="TreeGrafter"/>
</dbReference>
<dbReference type="AlphaFoldDB" id="A0A921ZLP4"/>